<feature type="coiled-coil region" evidence="4">
    <location>
        <begin position="436"/>
        <end position="480"/>
    </location>
</feature>
<evidence type="ECO:0000313" key="5">
    <source>
        <dbReference type="EMBL" id="KAJ8038880.1"/>
    </source>
</evidence>
<protein>
    <submittedName>
        <fullName evidence="5">Actin-related protein 5</fullName>
    </submittedName>
</protein>
<dbReference type="Gene3D" id="3.30.420.40">
    <property type="match status" value="2"/>
</dbReference>
<gene>
    <name evidence="5" type="ORF">HOLleu_16436</name>
</gene>
<sequence length="633" mass="73264">MARLQDSSKATGTHKFEDNYISRQSEIRHQYRPSFKGDSEIPLVIDNGSYRCRAGWANDKEPKLNFRNLVTRQRSKKDGEIQIGNNVSNLEAVRWLLRTQFDKDIVTHFDIQEQIFDYIFHHLGIESDGQIEHPVIVTETLCNPNYSRHLMTELLFECYQVPQLAYGIDSLFSFYQNTPVDRRYSDGLVVSFGYHNTCVLPYVDGRLDADRCRRVNIGGSQQAALLHRVLQLKYPGHLNSVNISRVEELLSKFGYVAKDFPSELRSWSVDSYYQDHVKKIQLPFTPVHSWSDDTKQASFQKLSKEIEEIIKMWNKQEESNVAALQNQWTEFQAEVLQSFEDLLQTLNKWNSLAAVCVSQLQEGIKLLKEKADSNMLHDWLEGLKGSYHNLCENRSDWLNQKELLRQKFLIGDNEEGDEKEDGQEIDTEDLSELEMKKKLQVALENLEEQVRPDEEESKKVAALEQLLRDIEAVLNSHSNQKRMTFDLAEYYQLHFGSERIRVPEILFQPSIIGVEQGGITETIEFILTQYNADLQSRLVKNVFLTGAVASYPNMVERFETELRAMRPFQSTFKVTRAGDPILDAWRGAAKWGSNKDLFKDGAITKADYLERGGEYLKEHVASNRYYPTPVTKR</sequence>
<comment type="similarity">
    <text evidence="3">Belongs to the actin family.</text>
</comment>
<dbReference type="SMART" id="SM00268">
    <property type="entry name" value="ACTIN"/>
    <property type="match status" value="1"/>
</dbReference>
<reference evidence="5" key="1">
    <citation type="submission" date="2021-10" db="EMBL/GenBank/DDBJ databases">
        <title>Tropical sea cucumber genome reveals ecological adaptation and Cuvierian tubules defense mechanism.</title>
        <authorList>
            <person name="Chen T."/>
        </authorList>
    </citation>
    <scope>NUCLEOTIDE SEQUENCE</scope>
    <source>
        <strain evidence="5">Nanhai2018</strain>
        <tissue evidence="5">Muscle</tissue>
    </source>
</reference>
<dbReference type="EMBL" id="JAIZAY010000007">
    <property type="protein sequence ID" value="KAJ8038880.1"/>
    <property type="molecule type" value="Genomic_DNA"/>
</dbReference>
<keyword evidence="6" id="KW-1185">Reference proteome</keyword>
<dbReference type="Proteomes" id="UP001152320">
    <property type="component" value="Chromosome 7"/>
</dbReference>
<comment type="caution">
    <text evidence="5">The sequence shown here is derived from an EMBL/GenBank/DDBJ whole genome shotgun (WGS) entry which is preliminary data.</text>
</comment>
<dbReference type="InterPro" id="IPR043129">
    <property type="entry name" value="ATPase_NBD"/>
</dbReference>
<evidence type="ECO:0000256" key="2">
    <source>
        <dbReference type="ARBA" id="ARBA00023242"/>
    </source>
</evidence>
<dbReference type="FunFam" id="3.30.420.40:FF:000048">
    <property type="entry name" value="ARP5 actin-related protein 5 homolog"/>
    <property type="match status" value="1"/>
</dbReference>
<keyword evidence="4" id="KW-0175">Coiled coil</keyword>
<evidence type="ECO:0000256" key="4">
    <source>
        <dbReference type="SAM" id="Coils"/>
    </source>
</evidence>
<evidence type="ECO:0000256" key="3">
    <source>
        <dbReference type="RuleBase" id="RU000487"/>
    </source>
</evidence>
<dbReference type="FunFam" id="3.30.420.40:FF:000237">
    <property type="entry name" value="Actin-related protein 5"/>
    <property type="match status" value="1"/>
</dbReference>
<dbReference type="InterPro" id="IPR004000">
    <property type="entry name" value="Actin"/>
</dbReference>
<proteinExistence type="inferred from homology"/>
<dbReference type="Pfam" id="PF00022">
    <property type="entry name" value="Actin"/>
    <property type="match status" value="2"/>
</dbReference>
<dbReference type="PANTHER" id="PTHR11937">
    <property type="entry name" value="ACTIN"/>
    <property type="match status" value="1"/>
</dbReference>
<evidence type="ECO:0000256" key="1">
    <source>
        <dbReference type="ARBA" id="ARBA00004123"/>
    </source>
</evidence>
<name>A0A9Q1HAL7_HOLLE</name>
<dbReference type="FunFam" id="3.30.420.40:FF:000058">
    <property type="entry name" value="Putative actin-related protein 5"/>
    <property type="match status" value="1"/>
</dbReference>
<keyword evidence="2" id="KW-0539">Nucleus</keyword>
<dbReference type="OrthoDB" id="7340501at2759"/>
<comment type="subcellular location">
    <subcellularLocation>
        <location evidence="1">Nucleus</location>
    </subcellularLocation>
</comment>
<evidence type="ECO:0000313" key="6">
    <source>
        <dbReference type="Proteomes" id="UP001152320"/>
    </source>
</evidence>
<dbReference type="AlphaFoldDB" id="A0A9Q1HAL7"/>
<dbReference type="Gene3D" id="3.90.640.10">
    <property type="entry name" value="Actin, Chain A, domain 4"/>
    <property type="match status" value="1"/>
</dbReference>
<accession>A0A9Q1HAL7</accession>
<dbReference type="CDD" id="cd10211">
    <property type="entry name" value="ASKHA_NBD_Arp5"/>
    <property type="match status" value="1"/>
</dbReference>
<organism evidence="5 6">
    <name type="scientific">Holothuria leucospilota</name>
    <name type="common">Black long sea cucumber</name>
    <name type="synonym">Mertensiothuria leucospilota</name>
    <dbReference type="NCBI Taxonomy" id="206669"/>
    <lineage>
        <taxon>Eukaryota</taxon>
        <taxon>Metazoa</taxon>
        <taxon>Echinodermata</taxon>
        <taxon>Eleutherozoa</taxon>
        <taxon>Echinozoa</taxon>
        <taxon>Holothuroidea</taxon>
        <taxon>Aspidochirotacea</taxon>
        <taxon>Aspidochirotida</taxon>
        <taxon>Holothuriidae</taxon>
        <taxon>Holothuria</taxon>
    </lineage>
</organism>
<dbReference type="SUPFAM" id="SSF53067">
    <property type="entry name" value="Actin-like ATPase domain"/>
    <property type="match status" value="2"/>
</dbReference>
<dbReference type="GO" id="GO:0005634">
    <property type="term" value="C:nucleus"/>
    <property type="evidence" value="ECO:0007669"/>
    <property type="project" value="UniProtKB-SubCell"/>
</dbReference>